<dbReference type="Proteomes" id="UP000708208">
    <property type="component" value="Unassembled WGS sequence"/>
</dbReference>
<gene>
    <name evidence="1" type="ORF">AFUS01_LOCUS19491</name>
</gene>
<name>A0A8J2K183_9HEXA</name>
<evidence type="ECO:0000313" key="2">
    <source>
        <dbReference type="Proteomes" id="UP000708208"/>
    </source>
</evidence>
<comment type="caution">
    <text evidence="1">The sequence shown here is derived from an EMBL/GenBank/DDBJ whole genome shotgun (WGS) entry which is preliminary data.</text>
</comment>
<keyword evidence="2" id="KW-1185">Reference proteome</keyword>
<evidence type="ECO:0000313" key="1">
    <source>
        <dbReference type="EMBL" id="CAG7730875.1"/>
    </source>
</evidence>
<proteinExistence type="predicted"/>
<reference evidence="1" key="1">
    <citation type="submission" date="2021-06" db="EMBL/GenBank/DDBJ databases">
        <authorList>
            <person name="Hodson N. C."/>
            <person name="Mongue J. A."/>
            <person name="Jaron S. K."/>
        </authorList>
    </citation>
    <scope>NUCLEOTIDE SEQUENCE</scope>
</reference>
<dbReference type="EMBL" id="CAJVCH010201799">
    <property type="protein sequence ID" value="CAG7730875.1"/>
    <property type="molecule type" value="Genomic_DNA"/>
</dbReference>
<accession>A0A8J2K183</accession>
<protein>
    <submittedName>
        <fullName evidence="1">Uncharacterized protein</fullName>
    </submittedName>
</protein>
<sequence>MFDNIRNARLSTDYFGLSKLILLKELCYRELYQRWTAQQQNVKAQEQTIRNMQCMIMEGQYFMVRKRRGEACAEVDRFNRCQPKLGGCSVDLPWGATDIRSCTDWAIGKEVGFKYIVLISGL</sequence>
<organism evidence="1 2">
    <name type="scientific">Allacma fusca</name>
    <dbReference type="NCBI Taxonomy" id="39272"/>
    <lineage>
        <taxon>Eukaryota</taxon>
        <taxon>Metazoa</taxon>
        <taxon>Ecdysozoa</taxon>
        <taxon>Arthropoda</taxon>
        <taxon>Hexapoda</taxon>
        <taxon>Collembola</taxon>
        <taxon>Symphypleona</taxon>
        <taxon>Sminthuridae</taxon>
        <taxon>Allacma</taxon>
    </lineage>
</organism>
<dbReference type="AlphaFoldDB" id="A0A8J2K183"/>